<dbReference type="Gene3D" id="1.10.238.10">
    <property type="entry name" value="EF-hand"/>
    <property type="match status" value="1"/>
</dbReference>
<evidence type="ECO:0000313" key="9">
    <source>
        <dbReference type="Proteomes" id="UP000594260"/>
    </source>
</evidence>
<protein>
    <recommendedName>
        <fullName evidence="7">EF-hand domain-containing protein</fullName>
    </recommendedName>
</protein>
<dbReference type="EnsemblMetazoa" id="XM_022797624">
    <property type="protein sequence ID" value="XP_022653359"/>
    <property type="gene ID" value="LOC111247072"/>
</dbReference>
<dbReference type="PANTHER" id="PTHR23055">
    <property type="entry name" value="CALCIUM BINDING PROTEINS"/>
    <property type="match status" value="1"/>
</dbReference>
<dbReference type="RefSeq" id="XP_022653359.1">
    <property type="nucleotide sequence ID" value="XM_022797624.1"/>
</dbReference>
<reference evidence="8" key="1">
    <citation type="submission" date="2021-01" db="UniProtKB">
        <authorList>
            <consortium name="EnsemblMetazoa"/>
        </authorList>
    </citation>
    <scope>IDENTIFICATION</scope>
</reference>
<evidence type="ECO:0000256" key="2">
    <source>
        <dbReference type="ARBA" id="ARBA00022707"/>
    </source>
</evidence>
<accession>A0A7M7JK22</accession>
<dbReference type="SMART" id="SM00054">
    <property type="entry name" value="EFh"/>
    <property type="match status" value="3"/>
</dbReference>
<dbReference type="OMA" id="VDEKINW"/>
<dbReference type="SUPFAM" id="SSF47473">
    <property type="entry name" value="EF-hand"/>
    <property type="match status" value="1"/>
</dbReference>
<dbReference type="CDD" id="cd00051">
    <property type="entry name" value="EFh"/>
    <property type="match status" value="1"/>
</dbReference>
<dbReference type="AlphaFoldDB" id="A0A7M7JK22"/>
<evidence type="ECO:0000256" key="6">
    <source>
        <dbReference type="ARBA" id="ARBA00023288"/>
    </source>
</evidence>
<evidence type="ECO:0000256" key="5">
    <source>
        <dbReference type="ARBA" id="ARBA00022837"/>
    </source>
</evidence>
<evidence type="ECO:0000256" key="1">
    <source>
        <dbReference type="ARBA" id="ARBA00006049"/>
    </source>
</evidence>
<comment type="similarity">
    <text evidence="1">Belongs to the recoverin family.</text>
</comment>
<dbReference type="InterPro" id="IPR028846">
    <property type="entry name" value="Recoverin"/>
</dbReference>
<feature type="domain" description="EF-hand" evidence="7">
    <location>
        <begin position="152"/>
        <end position="187"/>
    </location>
</feature>
<sequence>MDIARILLMGRRASKLKKDDIKELEAQTYFDGKQLRKWYTEFVKDCPNGEMTKDEFAKLYGQFFPPGDQTKFVDYIFNVFDEDKTLPTSGPAGSLPRPIHLLRPTVGEAQIERANNGLNTTQQAHDCASIDLNGVITFKEFIRAISITTKGSIDEKLNWAFDLYDIDNDGFVTRAEMVDIVTAIYVLHGKAAEGDPVSRKVDQLFAKLDFDSDARISREEFCEGFKTDPWIRKALLSQYE</sequence>
<dbReference type="PROSITE" id="PS00018">
    <property type="entry name" value="EF_HAND_1"/>
    <property type="match status" value="1"/>
</dbReference>
<dbReference type="OrthoDB" id="191686at2759"/>
<dbReference type="InParanoid" id="A0A7M7JK22"/>
<dbReference type="GeneID" id="111247072"/>
<dbReference type="PRINTS" id="PR00450">
    <property type="entry name" value="RECOVERIN"/>
</dbReference>
<feature type="domain" description="EF-hand" evidence="7">
    <location>
        <begin position="196"/>
        <end position="231"/>
    </location>
</feature>
<evidence type="ECO:0000256" key="4">
    <source>
        <dbReference type="ARBA" id="ARBA00022737"/>
    </source>
</evidence>
<keyword evidence="2" id="KW-0519">Myristate</keyword>
<dbReference type="GO" id="GO:0008048">
    <property type="term" value="F:calcium sensitive guanylate cyclase activator activity"/>
    <property type="evidence" value="ECO:0007669"/>
    <property type="project" value="TreeGrafter"/>
</dbReference>
<evidence type="ECO:0000313" key="8">
    <source>
        <dbReference type="EnsemblMetazoa" id="XP_022653359"/>
    </source>
</evidence>
<keyword evidence="4" id="KW-0677">Repeat</keyword>
<dbReference type="Proteomes" id="UP000594260">
    <property type="component" value="Unplaced"/>
</dbReference>
<dbReference type="GO" id="GO:0005509">
    <property type="term" value="F:calcium ion binding"/>
    <property type="evidence" value="ECO:0007669"/>
    <property type="project" value="InterPro"/>
</dbReference>
<dbReference type="PANTHER" id="PTHR23055:SF198">
    <property type="entry name" value="NEURONAL CALCIUM SENSOR 1"/>
    <property type="match status" value="1"/>
</dbReference>
<organism evidence="8 9">
    <name type="scientific">Varroa destructor</name>
    <name type="common">Honeybee mite</name>
    <dbReference type="NCBI Taxonomy" id="109461"/>
    <lineage>
        <taxon>Eukaryota</taxon>
        <taxon>Metazoa</taxon>
        <taxon>Ecdysozoa</taxon>
        <taxon>Arthropoda</taxon>
        <taxon>Chelicerata</taxon>
        <taxon>Arachnida</taxon>
        <taxon>Acari</taxon>
        <taxon>Parasitiformes</taxon>
        <taxon>Mesostigmata</taxon>
        <taxon>Gamasina</taxon>
        <taxon>Dermanyssoidea</taxon>
        <taxon>Varroidae</taxon>
        <taxon>Varroa</taxon>
    </lineage>
</organism>
<keyword evidence="6" id="KW-0449">Lipoprotein</keyword>
<evidence type="ECO:0000259" key="7">
    <source>
        <dbReference type="PROSITE" id="PS50222"/>
    </source>
</evidence>
<keyword evidence="9" id="KW-1185">Reference proteome</keyword>
<dbReference type="InterPro" id="IPR011992">
    <property type="entry name" value="EF-hand-dom_pair"/>
</dbReference>
<dbReference type="Pfam" id="PF13499">
    <property type="entry name" value="EF-hand_7"/>
    <property type="match status" value="1"/>
</dbReference>
<name>A0A7M7JK22_VARDE</name>
<dbReference type="InterPro" id="IPR002048">
    <property type="entry name" value="EF_hand_dom"/>
</dbReference>
<dbReference type="InterPro" id="IPR018247">
    <property type="entry name" value="EF_Hand_1_Ca_BS"/>
</dbReference>
<evidence type="ECO:0000256" key="3">
    <source>
        <dbReference type="ARBA" id="ARBA00022723"/>
    </source>
</evidence>
<dbReference type="PROSITE" id="PS50222">
    <property type="entry name" value="EF_HAND_2"/>
    <property type="match status" value="2"/>
</dbReference>
<dbReference type="KEGG" id="vde:111247072"/>
<proteinExistence type="inferred from homology"/>
<keyword evidence="3" id="KW-0479">Metal-binding</keyword>
<keyword evidence="5" id="KW-0106">Calcium</keyword>